<sequence length="394" mass="44495">MFNYKKQILIPLLVVALILSAAMATLFFSAYRLIELGRVGDKVENARYQIITLQKSLVEAETSRRGYLLTYSLVFAGSYDQSIQDFAQTYDQLLTHLKDFPELQTELTQVKTLTGANYDQMKFVSQIQQTDGSYSPHLSSLRKDTSIMGQINAHLKNADILLLNKKTSIDQEISHSLKATILGSILLVVLIVVVLVIGYRKTINLFEITVKSKSMAEAMSHDAHYDVLTDLPNRRQFETYLNRLISLARRNKESFAIFYMDLDGFKNINDQYGHDAGDEALVFAANRFLDALRQSDFIARLGGDEFAAIIHRYRNRSELTGLSNRVIRYINKEFEVKGHKSQLGVSIGIACYPADADDADSLIRMADLAMYEAKRAGKNRAEFAVAPEGNLIEY</sequence>
<dbReference type="SMART" id="SM00267">
    <property type="entry name" value="GGDEF"/>
    <property type="match status" value="1"/>
</dbReference>
<dbReference type="AlphaFoldDB" id="A0A8D5G4W1"/>
<accession>A0A8D5G4W1</accession>
<evidence type="ECO:0000313" key="4">
    <source>
        <dbReference type="Proteomes" id="UP000826722"/>
    </source>
</evidence>
<dbReference type="EMBL" id="AP024110">
    <property type="protein sequence ID" value="BCM26003.1"/>
    <property type="molecule type" value="Genomic_DNA"/>
</dbReference>
<feature type="transmembrane region" description="Helical" evidence="1">
    <location>
        <begin position="179"/>
        <end position="199"/>
    </location>
</feature>
<dbReference type="PANTHER" id="PTHR46663">
    <property type="entry name" value="DIGUANYLATE CYCLASE DGCT-RELATED"/>
    <property type="match status" value="1"/>
</dbReference>
<dbReference type="Pfam" id="PF05227">
    <property type="entry name" value="CHASE3"/>
    <property type="match status" value="1"/>
</dbReference>
<dbReference type="Pfam" id="PF00990">
    <property type="entry name" value="GGDEF"/>
    <property type="match status" value="1"/>
</dbReference>
<dbReference type="SUPFAM" id="SSF55073">
    <property type="entry name" value="Nucleotide cyclase"/>
    <property type="match status" value="1"/>
</dbReference>
<reference evidence="3" key="1">
    <citation type="journal article" date="2021" name="Arch. Microbiol.">
        <title>Methyloradius palustris gen. nov., sp. nov., a methanol-oxidizing bacterium isolated from snow.</title>
        <authorList>
            <person name="Miyadera T."/>
            <person name="Kojima H."/>
            <person name="Fukui M."/>
        </authorList>
    </citation>
    <scope>NUCLEOTIDE SEQUENCE</scope>
    <source>
        <strain evidence="3">Zm11</strain>
    </source>
</reference>
<protein>
    <recommendedName>
        <fullName evidence="2">GGDEF domain-containing protein</fullName>
    </recommendedName>
</protein>
<evidence type="ECO:0000313" key="3">
    <source>
        <dbReference type="EMBL" id="BCM26003.1"/>
    </source>
</evidence>
<dbReference type="InterPro" id="IPR043128">
    <property type="entry name" value="Rev_trsase/Diguanyl_cyclase"/>
</dbReference>
<keyword evidence="1" id="KW-0812">Transmembrane</keyword>
<dbReference type="InterPro" id="IPR000160">
    <property type="entry name" value="GGDEF_dom"/>
</dbReference>
<dbReference type="FunFam" id="3.30.70.270:FF:000001">
    <property type="entry name" value="Diguanylate cyclase domain protein"/>
    <property type="match status" value="1"/>
</dbReference>
<dbReference type="RefSeq" id="WP_221764036.1">
    <property type="nucleotide sequence ID" value="NZ_AP024110.1"/>
</dbReference>
<dbReference type="GO" id="GO:0003824">
    <property type="term" value="F:catalytic activity"/>
    <property type="evidence" value="ECO:0007669"/>
    <property type="project" value="UniProtKB-ARBA"/>
</dbReference>
<dbReference type="Gene3D" id="3.30.70.270">
    <property type="match status" value="1"/>
</dbReference>
<organism evidence="3 4">
    <name type="scientific">Methyloradius palustris</name>
    <dbReference type="NCBI Taxonomy" id="2778876"/>
    <lineage>
        <taxon>Bacteria</taxon>
        <taxon>Pseudomonadati</taxon>
        <taxon>Pseudomonadota</taxon>
        <taxon>Betaproteobacteria</taxon>
        <taxon>Nitrosomonadales</taxon>
        <taxon>Methylophilaceae</taxon>
        <taxon>Methyloradius</taxon>
    </lineage>
</organism>
<dbReference type="InterPro" id="IPR029787">
    <property type="entry name" value="Nucleotide_cyclase"/>
</dbReference>
<dbReference type="CDD" id="cd01949">
    <property type="entry name" value="GGDEF"/>
    <property type="match status" value="1"/>
</dbReference>
<gene>
    <name evidence="3" type="ORF">ZMTM_22620</name>
</gene>
<proteinExistence type="predicted"/>
<name>A0A8D5G4W1_9PROT</name>
<evidence type="ECO:0000259" key="2">
    <source>
        <dbReference type="PROSITE" id="PS50887"/>
    </source>
</evidence>
<keyword evidence="4" id="KW-1185">Reference proteome</keyword>
<dbReference type="Proteomes" id="UP000826722">
    <property type="component" value="Chromosome"/>
</dbReference>
<feature type="domain" description="GGDEF" evidence="2">
    <location>
        <begin position="253"/>
        <end position="386"/>
    </location>
</feature>
<keyword evidence="1" id="KW-1133">Transmembrane helix</keyword>
<dbReference type="PROSITE" id="PS50887">
    <property type="entry name" value="GGDEF"/>
    <property type="match status" value="1"/>
</dbReference>
<keyword evidence="1" id="KW-0472">Membrane</keyword>
<dbReference type="InterPro" id="IPR052163">
    <property type="entry name" value="DGC-Regulatory_Protein"/>
</dbReference>
<dbReference type="KEGG" id="mpau:ZMTM_22620"/>
<dbReference type="NCBIfam" id="TIGR00254">
    <property type="entry name" value="GGDEF"/>
    <property type="match status" value="1"/>
</dbReference>
<dbReference type="InterPro" id="IPR007891">
    <property type="entry name" value="CHASE3"/>
</dbReference>
<dbReference type="PANTHER" id="PTHR46663:SF2">
    <property type="entry name" value="GGDEF DOMAIN-CONTAINING PROTEIN"/>
    <property type="match status" value="1"/>
</dbReference>
<evidence type="ECO:0000256" key="1">
    <source>
        <dbReference type="SAM" id="Phobius"/>
    </source>
</evidence>